<reference evidence="1 2" key="1">
    <citation type="submission" date="2019-09" db="EMBL/GenBank/DDBJ databases">
        <authorList>
            <person name="Chandra G."/>
            <person name="Truman W A."/>
        </authorList>
    </citation>
    <scope>NUCLEOTIDE SEQUENCE [LARGE SCALE GENOMIC DNA]</scope>
    <source>
        <strain evidence="1">PS847</strain>
    </source>
</reference>
<evidence type="ECO:0000313" key="1">
    <source>
        <dbReference type="EMBL" id="VVP04213.1"/>
    </source>
</evidence>
<name>A0A5E7KW07_PSEFL</name>
<gene>
    <name evidence="1" type="ORF">PS847_02984</name>
</gene>
<dbReference type="AlphaFoldDB" id="A0A5E7KW07"/>
<organism evidence="1 2">
    <name type="scientific">Pseudomonas fluorescens</name>
    <dbReference type="NCBI Taxonomy" id="294"/>
    <lineage>
        <taxon>Bacteria</taxon>
        <taxon>Pseudomonadati</taxon>
        <taxon>Pseudomonadota</taxon>
        <taxon>Gammaproteobacteria</taxon>
        <taxon>Pseudomonadales</taxon>
        <taxon>Pseudomonadaceae</taxon>
        <taxon>Pseudomonas</taxon>
    </lineage>
</organism>
<dbReference type="Proteomes" id="UP000326067">
    <property type="component" value="Unassembled WGS sequence"/>
</dbReference>
<accession>A0A5E7KW07</accession>
<proteinExistence type="predicted"/>
<evidence type="ECO:0000313" key="2">
    <source>
        <dbReference type="Proteomes" id="UP000326067"/>
    </source>
</evidence>
<protein>
    <submittedName>
        <fullName evidence="1">Uncharacterized protein</fullName>
    </submittedName>
</protein>
<sequence>MSDQRHGLSDVRHVAGKLLGQAQTVGSHHLAFGSARVQFNQEVARFAKGIVDDVASGRLSADMGLDALAQEQRHLLNQSRVLVRGTKGAVPEAVKKRPLSMLRQPASRSDPDRLLRAIHQQNLRVARVNNSSTARSPHPVNDLKFFPSEHWPQDRPAPSEPGFYIVPKSIVAEKLEAQLLPSANPNVIARFRSLNPTPDMIKAGSMIVLSDPDNQQCTYEEALLMQTARFVSATLEPLTVEEADFMAQHYGVIQTALAYESKVIGVVTAMAANHLDGIKNVLADLEKLHVHTLDAKGSLNSKPFKKQRAQLLEKLDVHLNRFTRQSIGLPDHPSLKTALGIDHPHLVHRWRKAGGIGQNPGYATHIRAISQASQYVKYGGWIGTAVGGGASALKVQDVCLHGNTEACEKVKFTETGSFMGGMVGGAISSRLLTAPLAAKICLGIGVPTGGVGTLVCGAVAVGVGSLAAVIIGETLGEDAAEIIYQDTRRVT</sequence>
<dbReference type="EMBL" id="CABVIC010000003">
    <property type="protein sequence ID" value="VVP04213.1"/>
    <property type="molecule type" value="Genomic_DNA"/>
</dbReference>
<dbReference type="RefSeq" id="WP_150636848.1">
    <property type="nucleotide sequence ID" value="NZ_CABVIC010000003.1"/>
</dbReference>